<dbReference type="Gene3D" id="1.20.5.110">
    <property type="match status" value="1"/>
</dbReference>
<dbReference type="PROSITE" id="PS00914">
    <property type="entry name" value="SYNTAXIN"/>
    <property type="match status" value="1"/>
</dbReference>
<proteinExistence type="inferred from homology"/>
<comment type="similarity">
    <text evidence="1">Belongs to the syntaxin family.</text>
</comment>
<keyword evidence="5" id="KW-1185">Reference proteome</keyword>
<dbReference type="GO" id="GO:0006906">
    <property type="term" value="P:vesicle fusion"/>
    <property type="evidence" value="ECO:0007669"/>
    <property type="project" value="TreeGrafter"/>
</dbReference>
<dbReference type="GO" id="GO:0012505">
    <property type="term" value="C:endomembrane system"/>
    <property type="evidence" value="ECO:0007669"/>
    <property type="project" value="TreeGrafter"/>
</dbReference>
<dbReference type="Proteomes" id="UP000307173">
    <property type="component" value="Unassembled WGS sequence"/>
</dbReference>
<sequence length="277" mass="31829">MSFATENNEFNQKLENEWMMNEQKETLADINKLGTLTNRFVRDIAKLKQYETILGTQQDSQKLRSDALHLLSDLGNTLYGLNEKLEQINLTIEQKVDSHSQAPLKKVMDYVANQMKQAEDQFFNAQQKYIAKSQLHSLDSNPNGNILQETSLQDKTLPQESDKQPLLQQESIQQLENPYLPQIHAELVQQRESAITNISQGVQDINAIFRDLDHLVTQQGAQIDTIENNIDNYASNNQLATRELMKAEEYQRRKGKWCFIILVVLIIVILLLVALMS</sequence>
<dbReference type="SMART" id="SM00397">
    <property type="entry name" value="t_SNARE"/>
    <property type="match status" value="1"/>
</dbReference>
<dbReference type="SUPFAM" id="SSF47661">
    <property type="entry name" value="t-snare proteins"/>
    <property type="match status" value="1"/>
</dbReference>
<dbReference type="InterPro" id="IPR000727">
    <property type="entry name" value="T_SNARE_dom"/>
</dbReference>
<dbReference type="AlphaFoldDB" id="A0A4T0X0V0"/>
<evidence type="ECO:0000256" key="2">
    <source>
        <dbReference type="SAM" id="Phobius"/>
    </source>
</evidence>
<evidence type="ECO:0000259" key="3">
    <source>
        <dbReference type="PROSITE" id="PS50192"/>
    </source>
</evidence>
<dbReference type="InterPro" id="IPR006012">
    <property type="entry name" value="Syntaxin/epimorphin_CS"/>
</dbReference>
<feature type="transmembrane region" description="Helical" evidence="2">
    <location>
        <begin position="257"/>
        <end position="276"/>
    </location>
</feature>
<reference evidence="4 5" key="1">
    <citation type="journal article" date="2019" name="Front. Genet.">
        <title>Whole-Genome Sequencing of the Opportunistic Yeast Pathogen Candida inconspicua Uncovers Its Hybrid Origin.</title>
        <authorList>
            <person name="Mixao V."/>
            <person name="Hansen A.P."/>
            <person name="Saus E."/>
            <person name="Boekhout T."/>
            <person name="Lass-Florl C."/>
            <person name="Gabaldon T."/>
        </authorList>
    </citation>
    <scope>NUCLEOTIDE SEQUENCE [LARGE SCALE GENOMIC DNA]</scope>
    <source>
        <strain evidence="4 5">CBS 180</strain>
    </source>
</reference>
<dbReference type="Pfam" id="PF05739">
    <property type="entry name" value="SNARE"/>
    <property type="match status" value="1"/>
</dbReference>
<evidence type="ECO:0000313" key="4">
    <source>
        <dbReference type="EMBL" id="TID28335.1"/>
    </source>
</evidence>
<dbReference type="GO" id="GO:0000149">
    <property type="term" value="F:SNARE binding"/>
    <property type="evidence" value="ECO:0007669"/>
    <property type="project" value="TreeGrafter"/>
</dbReference>
<evidence type="ECO:0000256" key="1">
    <source>
        <dbReference type="ARBA" id="ARBA00009063"/>
    </source>
</evidence>
<dbReference type="PROSITE" id="PS50192">
    <property type="entry name" value="T_SNARE"/>
    <property type="match status" value="1"/>
</dbReference>
<keyword evidence="2" id="KW-0812">Transmembrane</keyword>
<dbReference type="InterPro" id="IPR045242">
    <property type="entry name" value="Syntaxin"/>
</dbReference>
<feature type="domain" description="T-SNARE coiled-coil homology" evidence="3">
    <location>
        <begin position="185"/>
        <end position="247"/>
    </location>
</feature>
<comment type="caution">
    <text evidence="4">The sequence shown here is derived from an EMBL/GenBank/DDBJ whole genome shotgun (WGS) entry which is preliminary data.</text>
</comment>
<keyword evidence="2" id="KW-0472">Membrane</keyword>
<dbReference type="PANTHER" id="PTHR19957">
    <property type="entry name" value="SYNTAXIN"/>
    <property type="match status" value="1"/>
</dbReference>
<dbReference type="OrthoDB" id="364348at2759"/>
<organism evidence="4 5">
    <name type="scientific">Pichia inconspicua</name>
    <dbReference type="NCBI Taxonomy" id="52247"/>
    <lineage>
        <taxon>Eukaryota</taxon>
        <taxon>Fungi</taxon>
        <taxon>Dikarya</taxon>
        <taxon>Ascomycota</taxon>
        <taxon>Saccharomycotina</taxon>
        <taxon>Pichiomycetes</taxon>
        <taxon>Pichiales</taxon>
        <taxon>Pichiaceae</taxon>
        <taxon>Pichia</taxon>
    </lineage>
</organism>
<dbReference type="CDD" id="cd15840">
    <property type="entry name" value="SNARE_Qa"/>
    <property type="match status" value="1"/>
</dbReference>
<evidence type="ECO:0000313" key="5">
    <source>
        <dbReference type="Proteomes" id="UP000307173"/>
    </source>
</evidence>
<dbReference type="GO" id="GO:0031201">
    <property type="term" value="C:SNARE complex"/>
    <property type="evidence" value="ECO:0007669"/>
    <property type="project" value="TreeGrafter"/>
</dbReference>
<gene>
    <name evidence="4" type="ORF">CANINC_002512</name>
</gene>
<accession>A0A4T0X0V0</accession>
<dbReference type="GO" id="GO:0005484">
    <property type="term" value="F:SNAP receptor activity"/>
    <property type="evidence" value="ECO:0007669"/>
    <property type="project" value="InterPro"/>
</dbReference>
<keyword evidence="2" id="KW-1133">Transmembrane helix</keyword>
<dbReference type="EMBL" id="SELW01000405">
    <property type="protein sequence ID" value="TID28335.1"/>
    <property type="molecule type" value="Genomic_DNA"/>
</dbReference>
<name>A0A4T0X0V0_9ASCO</name>
<dbReference type="STRING" id="52247.A0A4T0X0V0"/>
<protein>
    <recommendedName>
        <fullName evidence="3">t-SNARE coiled-coil homology domain-containing protein</fullName>
    </recommendedName>
</protein>
<dbReference type="GO" id="GO:0048278">
    <property type="term" value="P:vesicle docking"/>
    <property type="evidence" value="ECO:0007669"/>
    <property type="project" value="TreeGrafter"/>
</dbReference>
<dbReference type="GO" id="GO:0006886">
    <property type="term" value="P:intracellular protein transport"/>
    <property type="evidence" value="ECO:0007669"/>
    <property type="project" value="InterPro"/>
</dbReference>
<dbReference type="InterPro" id="IPR010989">
    <property type="entry name" value="SNARE"/>
</dbReference>